<keyword evidence="1" id="KW-0472">Membrane</keyword>
<keyword evidence="1" id="KW-0812">Transmembrane</keyword>
<dbReference type="RefSeq" id="WP_282908922.1">
    <property type="nucleotide sequence ID" value="NZ_JAGRPV010000001.1"/>
</dbReference>
<dbReference type="Proteomes" id="UP001161691">
    <property type="component" value="Unassembled WGS sequence"/>
</dbReference>
<reference evidence="2" key="1">
    <citation type="submission" date="2023-04" db="EMBL/GenBank/DDBJ databases">
        <title>Comparative genomic analysis of Cohnella hashimotonis sp. nov., isolated from the International Space Station.</title>
        <authorList>
            <person name="Venkateswaran K."/>
            <person name="Simpson A."/>
        </authorList>
    </citation>
    <scope>NUCLEOTIDE SEQUENCE</scope>
    <source>
        <strain evidence="2">F6_2S_P_1</strain>
    </source>
</reference>
<evidence type="ECO:0000256" key="1">
    <source>
        <dbReference type="SAM" id="Phobius"/>
    </source>
</evidence>
<keyword evidence="3" id="KW-1185">Reference proteome</keyword>
<evidence type="ECO:0000313" key="3">
    <source>
        <dbReference type="Proteomes" id="UP001161691"/>
    </source>
</evidence>
<sequence>MAEFKSDNPQGIWVKRKGLLRFAWIGVLAAFTIATLSVYYGYASDERLPSFYLETIEGDDSIGSAIQLDGSYIGRLGNRPMKVDAEGTEYTDANSVGRLFILPFSKTYTASTAALIKAHRSFMRGKEYGTIDQTDDKLVYVELVRKHNEAKVKLSVLNKKTEESADYTWEAGSWQPREQVYLADLQIEGERVHLLIERATNTRTNEKIDPQLMDHIFDLSTGKLKETREIKLPVRAGYDVSVTGNRGSGEDSMYAILFASRESVTGKAAGGDLSTPTASEKPPIIKYEPFIYKYADGSLQPLDLNIPDNMAHTTYYVDGDKLYAVTIASNTNSWSSKSFDITETNLSSQSQTAAYTLHASDLGGKELYTPRFSDGKLYFVVPGVQVKGAMGKASTKVAVVEASSGKTVYQGQVAYDGPSSKAASELKDTVLLNLELRS</sequence>
<comment type="caution">
    <text evidence="2">The sequence shown here is derived from an EMBL/GenBank/DDBJ whole genome shotgun (WGS) entry which is preliminary data.</text>
</comment>
<accession>A0ABT6TI98</accession>
<evidence type="ECO:0008006" key="4">
    <source>
        <dbReference type="Google" id="ProtNLM"/>
    </source>
</evidence>
<evidence type="ECO:0000313" key="2">
    <source>
        <dbReference type="EMBL" id="MDI4646028.1"/>
    </source>
</evidence>
<dbReference type="EMBL" id="JAGRPV010000001">
    <property type="protein sequence ID" value="MDI4646028.1"/>
    <property type="molecule type" value="Genomic_DNA"/>
</dbReference>
<protein>
    <recommendedName>
        <fullName evidence="4">DUF4179 domain-containing protein</fullName>
    </recommendedName>
</protein>
<organism evidence="2 3">
    <name type="scientific">Cohnella hashimotonis</name>
    <dbReference type="NCBI Taxonomy" id="2826895"/>
    <lineage>
        <taxon>Bacteria</taxon>
        <taxon>Bacillati</taxon>
        <taxon>Bacillota</taxon>
        <taxon>Bacilli</taxon>
        <taxon>Bacillales</taxon>
        <taxon>Paenibacillaceae</taxon>
        <taxon>Cohnella</taxon>
    </lineage>
</organism>
<keyword evidence="1" id="KW-1133">Transmembrane helix</keyword>
<name>A0ABT6TI98_9BACL</name>
<feature type="transmembrane region" description="Helical" evidence="1">
    <location>
        <begin position="21"/>
        <end position="42"/>
    </location>
</feature>
<proteinExistence type="predicted"/>
<gene>
    <name evidence="2" type="ORF">KB449_13715</name>
</gene>